<evidence type="ECO:0000259" key="12">
    <source>
        <dbReference type="Pfam" id="PF01743"/>
    </source>
</evidence>
<dbReference type="InterPro" id="IPR043519">
    <property type="entry name" value="NT_sf"/>
</dbReference>
<protein>
    <submittedName>
        <fullName evidence="14">tRNA nucleotidyltransferase (CCA-adding enzyme)</fullName>
    </submittedName>
</protein>
<evidence type="ECO:0000256" key="1">
    <source>
        <dbReference type="ARBA" id="ARBA00001946"/>
    </source>
</evidence>
<dbReference type="InterPro" id="IPR002646">
    <property type="entry name" value="PolA_pol_head_dom"/>
</dbReference>
<evidence type="ECO:0000256" key="2">
    <source>
        <dbReference type="ARBA" id="ARBA00022679"/>
    </source>
</evidence>
<reference evidence="14 15" key="1">
    <citation type="submission" date="2016-11" db="EMBL/GenBank/DDBJ databases">
        <authorList>
            <person name="Varghese N."/>
            <person name="Submissions S."/>
        </authorList>
    </citation>
    <scope>NUCLEOTIDE SEQUENCE [LARGE SCALE GENOMIC DNA]</scope>
    <source>
        <strain evidence="14 15">DSM 15287</strain>
    </source>
</reference>
<keyword evidence="5" id="KW-0479">Metal-binding</keyword>
<keyword evidence="15" id="KW-1185">Reference proteome</keyword>
<feature type="domain" description="tRNA nucleotidyltransferase/poly(A) polymerase RNA and SrmB- binding" evidence="13">
    <location>
        <begin position="170"/>
        <end position="231"/>
    </location>
</feature>
<feature type="domain" description="Poly A polymerase head" evidence="12">
    <location>
        <begin position="22"/>
        <end position="146"/>
    </location>
</feature>
<dbReference type="GO" id="GO:0008033">
    <property type="term" value="P:tRNA processing"/>
    <property type="evidence" value="ECO:0007669"/>
    <property type="project" value="UniProtKB-KW"/>
</dbReference>
<evidence type="ECO:0000256" key="6">
    <source>
        <dbReference type="ARBA" id="ARBA00022741"/>
    </source>
</evidence>
<dbReference type="Gene3D" id="1.10.3090.10">
    <property type="entry name" value="cca-adding enzyme, domain 2"/>
    <property type="match status" value="1"/>
</dbReference>
<dbReference type="OrthoDB" id="9805698at2"/>
<sequence length="379" mass="41401">MNGDKLSEQAFAQIIADHGGRLYRVGGCVRDAFLGKTPKDIDFCITGMVKKQFKQLFPAAEEQGKSFPVFRLLVDGVWCEAAFARTERKEGSGYKGFVVRSNPKVTIEEDLFRRDTTVNSIAVDCLTGLVVDPFQGRADIAGKLLRATSVHFAEDPVRALRLAGQAARLDFTVEPATLALAGQVAGELAQEPPERLLAELTKVLTDAAEPDRFFQVLAAADLLRVAFGELAALPSDNFADSMTNLRAVARVTAKPKLRFAVFGLELAEEDLNRWNQRMTLPGEWLKAALTLGKVATLLSEPAPGPERIVQALQLLGRGVLPVEEFDLISRTVAAPYPRLDPFKAALATLPRETAPPGLSGREQGQWIKQRQIEAIAKLL</sequence>
<dbReference type="GO" id="GO:0005524">
    <property type="term" value="F:ATP binding"/>
    <property type="evidence" value="ECO:0007669"/>
    <property type="project" value="UniProtKB-KW"/>
</dbReference>
<dbReference type="Proteomes" id="UP000322917">
    <property type="component" value="Unassembled WGS sequence"/>
</dbReference>
<evidence type="ECO:0000256" key="3">
    <source>
        <dbReference type="ARBA" id="ARBA00022694"/>
    </source>
</evidence>
<proteinExistence type="inferred from homology"/>
<keyword evidence="6" id="KW-0547">Nucleotide-binding</keyword>
<dbReference type="AlphaFoldDB" id="A0A1M6NNU5"/>
<evidence type="ECO:0000256" key="10">
    <source>
        <dbReference type="ARBA" id="ARBA00022884"/>
    </source>
</evidence>
<dbReference type="Gene3D" id="3.30.460.10">
    <property type="entry name" value="Beta Polymerase, domain 2"/>
    <property type="match status" value="1"/>
</dbReference>
<organism evidence="14 15">
    <name type="scientific">Propionispora hippei DSM 15287</name>
    <dbReference type="NCBI Taxonomy" id="1123003"/>
    <lineage>
        <taxon>Bacteria</taxon>
        <taxon>Bacillati</taxon>
        <taxon>Bacillota</taxon>
        <taxon>Negativicutes</taxon>
        <taxon>Selenomonadales</taxon>
        <taxon>Sporomusaceae</taxon>
        <taxon>Propionispora</taxon>
    </lineage>
</organism>
<keyword evidence="8" id="KW-0067">ATP-binding</keyword>
<accession>A0A1M6NNU5</accession>
<dbReference type="GO" id="GO:0016779">
    <property type="term" value="F:nucleotidyltransferase activity"/>
    <property type="evidence" value="ECO:0007669"/>
    <property type="project" value="UniProtKB-KW"/>
</dbReference>
<evidence type="ECO:0000256" key="11">
    <source>
        <dbReference type="RuleBase" id="RU003953"/>
    </source>
</evidence>
<gene>
    <name evidence="14" type="ORF">SAMN02745170_03823</name>
</gene>
<dbReference type="PANTHER" id="PTHR47545">
    <property type="entry name" value="MULTIFUNCTIONAL CCA PROTEIN"/>
    <property type="match status" value="1"/>
</dbReference>
<dbReference type="EMBL" id="FQZD01000056">
    <property type="protein sequence ID" value="SHJ97421.1"/>
    <property type="molecule type" value="Genomic_DNA"/>
</dbReference>
<keyword evidence="7" id="KW-0692">RNA repair</keyword>
<evidence type="ECO:0000256" key="8">
    <source>
        <dbReference type="ARBA" id="ARBA00022840"/>
    </source>
</evidence>
<dbReference type="CDD" id="cd05398">
    <property type="entry name" value="NT_ClassII-CCAase"/>
    <property type="match status" value="1"/>
</dbReference>
<keyword evidence="10 11" id="KW-0694">RNA-binding</keyword>
<keyword evidence="3" id="KW-0819">tRNA processing</keyword>
<evidence type="ECO:0000256" key="9">
    <source>
        <dbReference type="ARBA" id="ARBA00022842"/>
    </source>
</evidence>
<keyword evidence="9" id="KW-0460">Magnesium</keyword>
<evidence type="ECO:0000313" key="14">
    <source>
        <dbReference type="EMBL" id="SHJ97421.1"/>
    </source>
</evidence>
<dbReference type="GO" id="GO:0042245">
    <property type="term" value="P:RNA repair"/>
    <property type="evidence" value="ECO:0007669"/>
    <property type="project" value="UniProtKB-KW"/>
</dbReference>
<evidence type="ECO:0000256" key="4">
    <source>
        <dbReference type="ARBA" id="ARBA00022695"/>
    </source>
</evidence>
<dbReference type="Pfam" id="PF12627">
    <property type="entry name" value="PolyA_pol_RNAbd"/>
    <property type="match status" value="1"/>
</dbReference>
<comment type="cofactor">
    <cofactor evidence="1">
        <name>Mg(2+)</name>
        <dbReference type="ChEBI" id="CHEBI:18420"/>
    </cofactor>
</comment>
<evidence type="ECO:0000313" key="15">
    <source>
        <dbReference type="Proteomes" id="UP000322917"/>
    </source>
</evidence>
<dbReference type="InterPro" id="IPR050124">
    <property type="entry name" value="tRNA_CCA-adding_enzyme"/>
</dbReference>
<name>A0A1M6NNU5_9FIRM</name>
<dbReference type="InterPro" id="IPR032828">
    <property type="entry name" value="PolyA_RNA-bd"/>
</dbReference>
<comment type="similarity">
    <text evidence="11">Belongs to the tRNA nucleotidyltransferase/poly(A) polymerase family.</text>
</comment>
<dbReference type="SUPFAM" id="SSF81301">
    <property type="entry name" value="Nucleotidyltransferase"/>
    <property type="match status" value="1"/>
</dbReference>
<dbReference type="Pfam" id="PF01743">
    <property type="entry name" value="PolyA_pol"/>
    <property type="match status" value="1"/>
</dbReference>
<dbReference type="SUPFAM" id="SSF81891">
    <property type="entry name" value="Poly A polymerase C-terminal region-like"/>
    <property type="match status" value="1"/>
</dbReference>
<evidence type="ECO:0000256" key="5">
    <source>
        <dbReference type="ARBA" id="ARBA00022723"/>
    </source>
</evidence>
<keyword evidence="2 11" id="KW-0808">Transferase</keyword>
<dbReference type="GO" id="GO:0003723">
    <property type="term" value="F:RNA binding"/>
    <property type="evidence" value="ECO:0007669"/>
    <property type="project" value="UniProtKB-KW"/>
</dbReference>
<evidence type="ECO:0000256" key="7">
    <source>
        <dbReference type="ARBA" id="ARBA00022800"/>
    </source>
</evidence>
<keyword evidence="4" id="KW-0548">Nucleotidyltransferase</keyword>
<dbReference type="PANTHER" id="PTHR47545:SF1">
    <property type="entry name" value="MULTIFUNCTIONAL CCA PROTEIN"/>
    <property type="match status" value="1"/>
</dbReference>
<evidence type="ECO:0000259" key="13">
    <source>
        <dbReference type="Pfam" id="PF12627"/>
    </source>
</evidence>
<dbReference type="RefSeq" id="WP_149736353.1">
    <property type="nucleotide sequence ID" value="NZ_FQZD01000056.1"/>
</dbReference>
<dbReference type="GO" id="GO:0046872">
    <property type="term" value="F:metal ion binding"/>
    <property type="evidence" value="ECO:0007669"/>
    <property type="project" value="UniProtKB-KW"/>
</dbReference>